<evidence type="ECO:0000313" key="3">
    <source>
        <dbReference type="Proteomes" id="UP000284706"/>
    </source>
</evidence>
<feature type="transmembrane region" description="Helical" evidence="1">
    <location>
        <begin position="258"/>
        <end position="277"/>
    </location>
</feature>
<dbReference type="STRING" id="231916.A0A409VXF6"/>
<keyword evidence="1" id="KW-0472">Membrane</keyword>
<keyword evidence="3" id="KW-1185">Reference proteome</keyword>
<dbReference type="OrthoDB" id="3265004at2759"/>
<accession>A0A409VXF6</accession>
<keyword evidence="1" id="KW-0812">Transmembrane</keyword>
<proteinExistence type="predicted"/>
<evidence type="ECO:0008006" key="4">
    <source>
        <dbReference type="Google" id="ProtNLM"/>
    </source>
</evidence>
<feature type="transmembrane region" description="Helical" evidence="1">
    <location>
        <begin position="216"/>
        <end position="238"/>
    </location>
</feature>
<evidence type="ECO:0000313" key="2">
    <source>
        <dbReference type="EMBL" id="PPQ70900.1"/>
    </source>
</evidence>
<feature type="transmembrane region" description="Helical" evidence="1">
    <location>
        <begin position="52"/>
        <end position="72"/>
    </location>
</feature>
<reference evidence="2 3" key="1">
    <citation type="journal article" date="2018" name="Evol. Lett.">
        <title>Horizontal gene cluster transfer increased hallucinogenic mushroom diversity.</title>
        <authorList>
            <person name="Reynolds H.T."/>
            <person name="Vijayakumar V."/>
            <person name="Gluck-Thaler E."/>
            <person name="Korotkin H.B."/>
            <person name="Matheny P.B."/>
            <person name="Slot J.C."/>
        </authorList>
    </citation>
    <scope>NUCLEOTIDE SEQUENCE [LARGE SCALE GENOMIC DNA]</scope>
    <source>
        <strain evidence="2 3">SRW20</strain>
    </source>
</reference>
<dbReference type="EMBL" id="NHYE01005523">
    <property type="protein sequence ID" value="PPQ70900.1"/>
    <property type="molecule type" value="Genomic_DNA"/>
</dbReference>
<feature type="transmembrane region" description="Helical" evidence="1">
    <location>
        <begin position="104"/>
        <end position="123"/>
    </location>
</feature>
<keyword evidence="1" id="KW-1133">Transmembrane helix</keyword>
<protein>
    <recommendedName>
        <fullName evidence="4">THH1/TOM1/TOM3 domain-containing protein</fullName>
    </recommendedName>
</protein>
<dbReference type="InParanoid" id="A0A409VXF6"/>
<gene>
    <name evidence="2" type="ORF">CVT26_014219</name>
</gene>
<dbReference type="AlphaFoldDB" id="A0A409VXF6"/>
<feature type="transmembrane region" description="Helical" evidence="1">
    <location>
        <begin position="174"/>
        <end position="196"/>
    </location>
</feature>
<comment type="caution">
    <text evidence="2">The sequence shown here is derived from an EMBL/GenBank/DDBJ whole genome shotgun (WGS) entry which is preliminary data.</text>
</comment>
<sequence>MSSPDEFPVSLEEEIIDAALNSSMVSLLLLGIYSVVYFGTLYIYISRKSTRSWIVLGTITLLFAVYVLQIAIEWFLLRRSLVDDADTRASAFIAALSSPGWNTLLNDICSLFLSALADGLLIWRCFNAWDRSLRAIGLSSLLLLSEITLYLAVIIIACIQHLEPPASAARTLDHLISAALFMTMASTLVTTLLIAYRIYLVSRQEGVKYSRSFKNIIELIVQSAAAYAVVSLLYAIEIALPFKNNLTKIFPLESYTDVIFSFTAGVAPTIMVARVALSSTEPVESEKSNHISGLQFHVQTLNRFGETSRTDTFHATSSE</sequence>
<feature type="transmembrane region" description="Helical" evidence="1">
    <location>
        <begin position="20"/>
        <end position="45"/>
    </location>
</feature>
<organism evidence="2 3">
    <name type="scientific">Gymnopilus dilepis</name>
    <dbReference type="NCBI Taxonomy" id="231916"/>
    <lineage>
        <taxon>Eukaryota</taxon>
        <taxon>Fungi</taxon>
        <taxon>Dikarya</taxon>
        <taxon>Basidiomycota</taxon>
        <taxon>Agaricomycotina</taxon>
        <taxon>Agaricomycetes</taxon>
        <taxon>Agaricomycetidae</taxon>
        <taxon>Agaricales</taxon>
        <taxon>Agaricineae</taxon>
        <taxon>Hymenogastraceae</taxon>
        <taxon>Gymnopilus</taxon>
    </lineage>
</organism>
<name>A0A409VXF6_9AGAR</name>
<feature type="transmembrane region" description="Helical" evidence="1">
    <location>
        <begin position="135"/>
        <end position="162"/>
    </location>
</feature>
<dbReference type="Proteomes" id="UP000284706">
    <property type="component" value="Unassembled WGS sequence"/>
</dbReference>
<evidence type="ECO:0000256" key="1">
    <source>
        <dbReference type="SAM" id="Phobius"/>
    </source>
</evidence>